<feature type="domain" description="HAMP" evidence="3">
    <location>
        <begin position="348"/>
        <end position="402"/>
    </location>
</feature>
<dbReference type="SMART" id="SM00304">
    <property type="entry name" value="HAMP"/>
    <property type="match status" value="1"/>
</dbReference>
<feature type="transmembrane region" description="Helical" evidence="1">
    <location>
        <begin position="21"/>
        <end position="46"/>
    </location>
</feature>
<protein>
    <submittedName>
        <fullName evidence="4">Adenylate cyclase</fullName>
    </submittedName>
</protein>
<dbReference type="SMART" id="SM00044">
    <property type="entry name" value="CYCc"/>
    <property type="match status" value="1"/>
</dbReference>
<evidence type="ECO:0000313" key="5">
    <source>
        <dbReference type="Proteomes" id="UP000064921"/>
    </source>
</evidence>
<accession>A0A0U3P9P2</accession>
<proteinExistence type="predicted"/>
<dbReference type="GO" id="GO:0016020">
    <property type="term" value="C:membrane"/>
    <property type="evidence" value="ECO:0007669"/>
    <property type="project" value="InterPro"/>
</dbReference>
<dbReference type="GO" id="GO:0009190">
    <property type="term" value="P:cyclic nucleotide biosynthetic process"/>
    <property type="evidence" value="ECO:0007669"/>
    <property type="project" value="InterPro"/>
</dbReference>
<dbReference type="InterPro" id="IPR001054">
    <property type="entry name" value="A/G_cyclase"/>
</dbReference>
<dbReference type="Pfam" id="PF00211">
    <property type="entry name" value="Guanylate_cyc"/>
    <property type="match status" value="1"/>
</dbReference>
<dbReference type="Proteomes" id="UP000064921">
    <property type="component" value="Chromosome"/>
</dbReference>
<reference evidence="4 5" key="1">
    <citation type="submission" date="2015-10" db="EMBL/GenBank/DDBJ databases">
        <title>The world's first case of liver abscess caused by Pannonibacter phragmitetus.</title>
        <authorList>
            <person name="Ming D."/>
            <person name="Wang M."/>
            <person name="Zhou Y."/>
            <person name="Jiang T."/>
            <person name="Hu S."/>
        </authorList>
    </citation>
    <scope>NUCLEOTIDE SEQUENCE [LARGE SCALE GENOMIC DNA]</scope>
    <source>
        <strain evidence="4 5">31801</strain>
    </source>
</reference>
<name>A0A0U3P9P2_9HYPH</name>
<dbReference type="STRING" id="121719.APZ00_22980"/>
<keyword evidence="1" id="KW-0812">Transmembrane</keyword>
<keyword evidence="1" id="KW-0472">Membrane</keyword>
<dbReference type="PANTHER" id="PTHR43081">
    <property type="entry name" value="ADENYLATE CYCLASE, TERMINAL-DIFFERENTIATION SPECIFIC-RELATED"/>
    <property type="match status" value="1"/>
</dbReference>
<dbReference type="PANTHER" id="PTHR43081:SF1">
    <property type="entry name" value="ADENYLATE CYCLASE, TERMINAL-DIFFERENTIATION SPECIFIC"/>
    <property type="match status" value="1"/>
</dbReference>
<feature type="transmembrane region" description="Helical" evidence="1">
    <location>
        <begin position="325"/>
        <end position="346"/>
    </location>
</feature>
<keyword evidence="5" id="KW-1185">Reference proteome</keyword>
<dbReference type="eggNOG" id="COG2114">
    <property type="taxonomic scope" value="Bacteria"/>
</dbReference>
<feature type="domain" description="Guanylate cyclase" evidence="2">
    <location>
        <begin position="429"/>
        <end position="561"/>
    </location>
</feature>
<evidence type="ECO:0000313" key="4">
    <source>
        <dbReference type="EMBL" id="ALV29554.1"/>
    </source>
</evidence>
<dbReference type="KEGG" id="pphr:APZ00_22980"/>
<evidence type="ECO:0000259" key="2">
    <source>
        <dbReference type="PROSITE" id="PS50125"/>
    </source>
</evidence>
<dbReference type="InterPro" id="IPR050697">
    <property type="entry name" value="Adenylyl/Guanylyl_Cyclase_3/4"/>
</dbReference>
<dbReference type="InterPro" id="IPR003660">
    <property type="entry name" value="HAMP_dom"/>
</dbReference>
<keyword evidence="1" id="KW-1133">Transmembrane helix</keyword>
<dbReference type="InterPro" id="IPR029787">
    <property type="entry name" value="Nucleotide_cyclase"/>
</dbReference>
<evidence type="ECO:0000256" key="1">
    <source>
        <dbReference type="SAM" id="Phobius"/>
    </source>
</evidence>
<dbReference type="EMBL" id="CP013068">
    <property type="protein sequence ID" value="ALV29554.1"/>
    <property type="molecule type" value="Genomic_DNA"/>
</dbReference>
<dbReference type="Pfam" id="PF00672">
    <property type="entry name" value="HAMP"/>
    <property type="match status" value="1"/>
</dbReference>
<gene>
    <name evidence="4" type="ORF">APZ00_22980</name>
</gene>
<dbReference type="GO" id="GO:0035556">
    <property type="term" value="P:intracellular signal transduction"/>
    <property type="evidence" value="ECO:0007669"/>
    <property type="project" value="InterPro"/>
</dbReference>
<dbReference type="Gene3D" id="3.30.70.1230">
    <property type="entry name" value="Nucleotide cyclase"/>
    <property type="match status" value="1"/>
</dbReference>
<sequence>MEDDAELNIFRIFGGRRRNFALTRIVSFSFGLLIASGMALVLFMSVKANFENTFSLLNDKAILTIQSMERQVRGHLDQVEDAAVALKRLFDEGMMKPEASEQTLADLSAAAAANGRLSVILIRDLRGNSFGIFKADNGKLWPFKEAADVPGRAPDSLPRLEPSSRPVWGPLVTHPTGVYANVTVPLLRDGQTVAYLTAATSLASIGEAVRALDEGPDTTTFVLTSGGDVLVHSDQHLLITGTAPATAPPASLEDFGDPVLSGIATGQRYATFQRAADLGIEVIGINAAAQEFILMRVPVSGYSPEPWIIGQYFRATSVSREIQRVSGSALVGVAAIVIGVLIAVWLGRRVARPLRLLAAQSEHVGRLALDEVTPLPRSRVKEVDQVALAFNAMVIGLKAMNTYVPRSLFRKLMRIGLDQAALAREAELSILFTDIMGFTSLSESLTASETAAMLNEHFAILVAAVEEEGGTVDKFIGDGMMAFWGAPDARADHALAAARTAQKIGHAIMVQNRQRREQGLTPVRVRVGLHSGPVVVGNVGALDRWNYTIVGDAVNVCERLQSLGREFAGEEDVIILVSGETVCQLPQDACVKRVGQQQLRGRSGDIEVWRLDVHGKVLSAMPAEDASAAE</sequence>
<dbReference type="AlphaFoldDB" id="A0A0U3P9P2"/>
<dbReference type="Gene3D" id="6.10.340.10">
    <property type="match status" value="1"/>
</dbReference>
<evidence type="ECO:0000259" key="3">
    <source>
        <dbReference type="PROSITE" id="PS50885"/>
    </source>
</evidence>
<dbReference type="CDD" id="cd07302">
    <property type="entry name" value="CHD"/>
    <property type="match status" value="1"/>
</dbReference>
<dbReference type="PROSITE" id="PS50125">
    <property type="entry name" value="GUANYLATE_CYCLASE_2"/>
    <property type="match status" value="1"/>
</dbReference>
<dbReference type="GO" id="GO:0004016">
    <property type="term" value="F:adenylate cyclase activity"/>
    <property type="evidence" value="ECO:0007669"/>
    <property type="project" value="UniProtKB-ARBA"/>
</dbReference>
<organism evidence="4 5">
    <name type="scientific">Pannonibacter phragmitetus</name>
    <dbReference type="NCBI Taxonomy" id="121719"/>
    <lineage>
        <taxon>Bacteria</taxon>
        <taxon>Pseudomonadati</taxon>
        <taxon>Pseudomonadota</taxon>
        <taxon>Alphaproteobacteria</taxon>
        <taxon>Hyphomicrobiales</taxon>
        <taxon>Stappiaceae</taxon>
        <taxon>Pannonibacter</taxon>
    </lineage>
</organism>
<dbReference type="PROSITE" id="PS50885">
    <property type="entry name" value="HAMP"/>
    <property type="match status" value="1"/>
</dbReference>
<dbReference type="SUPFAM" id="SSF55073">
    <property type="entry name" value="Nucleotide cyclase"/>
    <property type="match status" value="1"/>
</dbReference>